<name>A0A1Z5JIS0_FISSO</name>
<dbReference type="AlphaFoldDB" id="A0A1Z5JIS0"/>
<dbReference type="Proteomes" id="UP000198406">
    <property type="component" value="Unassembled WGS sequence"/>
</dbReference>
<dbReference type="EMBL" id="BDSP01000074">
    <property type="protein sequence ID" value="GAX13905.1"/>
    <property type="molecule type" value="Genomic_DNA"/>
</dbReference>
<feature type="signal peptide" evidence="1">
    <location>
        <begin position="1"/>
        <end position="20"/>
    </location>
</feature>
<accession>A0A1Z5JIS0</accession>
<proteinExistence type="predicted"/>
<comment type="caution">
    <text evidence="2">The sequence shown here is derived from an EMBL/GenBank/DDBJ whole genome shotgun (WGS) entry which is preliminary data.</text>
</comment>
<dbReference type="OrthoDB" id="46873at2759"/>
<evidence type="ECO:0000313" key="3">
    <source>
        <dbReference type="Proteomes" id="UP000198406"/>
    </source>
</evidence>
<feature type="chain" id="PRO_5012509561" description="DUF177 domain-containing protein" evidence="1">
    <location>
        <begin position="21"/>
        <end position="246"/>
    </location>
</feature>
<evidence type="ECO:0000313" key="2">
    <source>
        <dbReference type="EMBL" id="GAX13905.1"/>
    </source>
</evidence>
<sequence>MRSCLTILILKFFLVKTSFSFTVAPTSQRQLSRISTSQLHVALPPNEFSRTVDLERILKKATRQRGYQTEIVATEQECDALAKRFALPSLASLQADLSVNWEMAQEGVQVEGTMKATLTRKCVRTNDDFTEDIELPLFAIVRPVVPLSLLALQQQQLEDQFGGKQSNNKKKQSRAQNFDAMDVAELQRLLQIDIQDEEDVLMEDEAIYATDGPLDLGELVAQLFWLGLDPYPKKPGTDPIQISITG</sequence>
<keyword evidence="1" id="KW-0732">Signal</keyword>
<evidence type="ECO:0000256" key="1">
    <source>
        <dbReference type="SAM" id="SignalP"/>
    </source>
</evidence>
<protein>
    <recommendedName>
        <fullName evidence="4">DUF177 domain-containing protein</fullName>
    </recommendedName>
</protein>
<dbReference type="InParanoid" id="A0A1Z5JIS0"/>
<gene>
    <name evidence="2" type="ORF">FisN_5Lh194</name>
</gene>
<reference evidence="2 3" key="1">
    <citation type="journal article" date="2015" name="Plant Cell">
        <title>Oil accumulation by the oleaginous diatom Fistulifera solaris as revealed by the genome and transcriptome.</title>
        <authorList>
            <person name="Tanaka T."/>
            <person name="Maeda Y."/>
            <person name="Veluchamy A."/>
            <person name="Tanaka M."/>
            <person name="Abida H."/>
            <person name="Marechal E."/>
            <person name="Bowler C."/>
            <person name="Muto M."/>
            <person name="Sunaga Y."/>
            <person name="Tanaka M."/>
            <person name="Yoshino T."/>
            <person name="Taniguchi T."/>
            <person name="Fukuda Y."/>
            <person name="Nemoto M."/>
            <person name="Matsumoto M."/>
            <person name="Wong P.S."/>
            <person name="Aburatani S."/>
            <person name="Fujibuchi W."/>
        </authorList>
    </citation>
    <scope>NUCLEOTIDE SEQUENCE [LARGE SCALE GENOMIC DNA]</scope>
    <source>
        <strain evidence="2 3">JPCC DA0580</strain>
    </source>
</reference>
<organism evidence="2 3">
    <name type="scientific">Fistulifera solaris</name>
    <name type="common">Oleaginous diatom</name>
    <dbReference type="NCBI Taxonomy" id="1519565"/>
    <lineage>
        <taxon>Eukaryota</taxon>
        <taxon>Sar</taxon>
        <taxon>Stramenopiles</taxon>
        <taxon>Ochrophyta</taxon>
        <taxon>Bacillariophyta</taxon>
        <taxon>Bacillariophyceae</taxon>
        <taxon>Bacillariophycidae</taxon>
        <taxon>Naviculales</taxon>
        <taxon>Naviculaceae</taxon>
        <taxon>Fistulifera</taxon>
    </lineage>
</organism>
<keyword evidence="3" id="KW-1185">Reference proteome</keyword>
<evidence type="ECO:0008006" key="4">
    <source>
        <dbReference type="Google" id="ProtNLM"/>
    </source>
</evidence>